<dbReference type="RefSeq" id="WP_013186860.1">
    <property type="nucleotide sequence ID" value="NC_014230.1"/>
</dbReference>
<dbReference type="PANTHER" id="PTHR43024">
    <property type="entry name" value="UDP-N-ACETYLMURAMOYL-TRIPEPTIDE--D-ALANYL-D-ALANINE LIGASE"/>
    <property type="match status" value="1"/>
</dbReference>
<evidence type="ECO:0000313" key="15">
    <source>
        <dbReference type="EMBL" id="EAP88185.1"/>
    </source>
</evidence>
<dbReference type="InterPro" id="IPR036565">
    <property type="entry name" value="Mur-like_cat_sf"/>
</dbReference>
<dbReference type="Gene3D" id="3.90.190.20">
    <property type="entry name" value="Mur ligase, C-terminal domain"/>
    <property type="match status" value="1"/>
</dbReference>
<comment type="pathway">
    <text evidence="10 11">Cell wall biogenesis; peptidoglycan biosynthesis.</text>
</comment>
<organism evidence="15 16">
    <name type="scientific">Croceibacter atlanticus (strain ATCC BAA-628 / JCM 21780 / CIP 108009 / IAM 15332 / KCTC 12090 / HTCC2559)</name>
    <dbReference type="NCBI Taxonomy" id="216432"/>
    <lineage>
        <taxon>Bacteria</taxon>
        <taxon>Pseudomonadati</taxon>
        <taxon>Bacteroidota</taxon>
        <taxon>Flavobacteriia</taxon>
        <taxon>Flavobacteriales</taxon>
        <taxon>Flavobacteriaceae</taxon>
        <taxon>Croceibacter</taxon>
    </lineage>
</organism>
<dbReference type="NCBIfam" id="TIGR01143">
    <property type="entry name" value="murF"/>
    <property type="match status" value="1"/>
</dbReference>
<evidence type="ECO:0000313" key="16">
    <source>
        <dbReference type="Proteomes" id="UP000002297"/>
    </source>
</evidence>
<comment type="similarity">
    <text evidence="10">Belongs to the MurCDEF family. MurF subfamily.</text>
</comment>
<dbReference type="Pfam" id="PF02875">
    <property type="entry name" value="Mur_ligase_C"/>
    <property type="match status" value="1"/>
</dbReference>
<dbReference type="SUPFAM" id="SSF53623">
    <property type="entry name" value="MurD-like peptide ligases, catalytic domain"/>
    <property type="match status" value="1"/>
</dbReference>
<protein>
    <recommendedName>
        <fullName evidence="10 11">UDP-N-acetylmuramoyl-tripeptide--D-alanyl-D-alanine ligase</fullName>
        <ecNumber evidence="10 11">6.3.2.10</ecNumber>
    </recommendedName>
    <alternativeName>
        <fullName evidence="10">D-alanyl-D-alanine-adding enzyme</fullName>
    </alternativeName>
</protein>
<keyword evidence="9 10" id="KW-0961">Cell wall biogenesis/degradation</keyword>
<comment type="subcellular location">
    <subcellularLocation>
        <location evidence="10 11">Cytoplasm</location>
    </subcellularLocation>
</comment>
<dbReference type="KEGG" id="cat:CA2559_05480"/>
<dbReference type="Proteomes" id="UP000002297">
    <property type="component" value="Chromosome"/>
</dbReference>
<dbReference type="GO" id="GO:0009252">
    <property type="term" value="P:peptidoglycan biosynthetic process"/>
    <property type="evidence" value="ECO:0007669"/>
    <property type="project" value="UniProtKB-UniRule"/>
</dbReference>
<evidence type="ECO:0000259" key="13">
    <source>
        <dbReference type="Pfam" id="PF02875"/>
    </source>
</evidence>
<sequence>MTLHHHFLNSTGISTDTRKIKKDNIFFALKGDNFNGNTYADLAIDQGASYVVIDEEQFKKDDRYILVDDVLQTLQELASFHRNYLGIPIISLTGSNGKTTTKELINAVLTKGYKTVATVGNLNNHIGVPLTLLSMSKDTELGIVEMGANHIGEIEMLCNIAQPDYGYITNFGKAHLEGFGSEEGVVIGKSELYKHLKSHDKIVFVNSNDAKQVDLTKGMKTFTFGLKQSDVWVSFKNVNPLVEMNLDNLTIKSNLIGVYNSNNIAAAVAIGRYFKISDKHIVEAVENYVPSNNRSQIIKKDNLTILLDAYNANPSSMKVALENLQALNDTPKYAILGDMFELGASAKKEHMSIAKLAASIHLDGVLLVGENFSNLNFDAPGIAYYTSTKELLENEDFSKYKTGTLLVKGSRGMALEQILDKL</sequence>
<proteinExistence type="inferred from homology"/>
<dbReference type="GeneID" id="89452885"/>
<evidence type="ECO:0000256" key="11">
    <source>
        <dbReference type="RuleBase" id="RU004136"/>
    </source>
</evidence>
<dbReference type="Gene3D" id="3.40.1190.10">
    <property type="entry name" value="Mur-like, catalytic domain"/>
    <property type="match status" value="1"/>
</dbReference>
<gene>
    <name evidence="10" type="primary">murF</name>
    <name evidence="15" type="ordered locus">CA2559_05480</name>
</gene>
<dbReference type="GO" id="GO:0071555">
    <property type="term" value="P:cell wall organization"/>
    <property type="evidence" value="ECO:0007669"/>
    <property type="project" value="UniProtKB-KW"/>
</dbReference>
<dbReference type="SUPFAM" id="SSF63418">
    <property type="entry name" value="MurE/MurF N-terminal domain"/>
    <property type="match status" value="1"/>
</dbReference>
<feature type="domain" description="Mur ligase C-terminal" evidence="13">
    <location>
        <begin position="294"/>
        <end position="373"/>
    </location>
</feature>
<dbReference type="GO" id="GO:0047480">
    <property type="term" value="F:UDP-N-acetylmuramoyl-tripeptide-D-alanyl-D-alanine ligase activity"/>
    <property type="evidence" value="ECO:0007669"/>
    <property type="project" value="UniProtKB-UniRule"/>
</dbReference>
<feature type="domain" description="Mur ligase central" evidence="14">
    <location>
        <begin position="93"/>
        <end position="270"/>
    </location>
</feature>
<dbReference type="InterPro" id="IPR036615">
    <property type="entry name" value="Mur_ligase_C_dom_sf"/>
</dbReference>
<dbReference type="InterPro" id="IPR035911">
    <property type="entry name" value="MurE/MurF_N"/>
</dbReference>
<evidence type="ECO:0000259" key="14">
    <source>
        <dbReference type="Pfam" id="PF08245"/>
    </source>
</evidence>
<comment type="function">
    <text evidence="10 11">Involved in cell wall formation. Catalyzes the final step in the synthesis of UDP-N-acetylmuramoyl-pentapeptide, the precursor of murein.</text>
</comment>
<evidence type="ECO:0000256" key="4">
    <source>
        <dbReference type="ARBA" id="ARBA00022741"/>
    </source>
</evidence>
<dbReference type="GO" id="GO:0005737">
    <property type="term" value="C:cytoplasm"/>
    <property type="evidence" value="ECO:0007669"/>
    <property type="project" value="UniProtKB-SubCell"/>
</dbReference>
<keyword evidence="7 10" id="KW-0573">Peptidoglycan synthesis</keyword>
<dbReference type="InterPro" id="IPR005863">
    <property type="entry name" value="UDP-N-AcMur_synth"/>
</dbReference>
<dbReference type="STRING" id="216432.CA2559_05480"/>
<reference evidence="15 16" key="1">
    <citation type="journal article" date="2010" name="J. Bacteriol.">
        <title>The complete genome sequence of Croceibacter atlanticus HTCC2559T.</title>
        <authorList>
            <person name="Oh H.M."/>
            <person name="Kang I."/>
            <person name="Ferriera S."/>
            <person name="Giovannoni S.J."/>
            <person name="Cho J.C."/>
        </authorList>
    </citation>
    <scope>NUCLEOTIDE SEQUENCE [LARGE SCALE GENOMIC DNA]</scope>
    <source>
        <strain evidence="16">ATCC BAA-628 / HTCC2559 / KCTC 12090</strain>
    </source>
</reference>
<evidence type="ECO:0000256" key="2">
    <source>
        <dbReference type="ARBA" id="ARBA00022598"/>
    </source>
</evidence>
<accession>A3U7G8</accession>
<keyword evidence="16" id="KW-1185">Reference proteome</keyword>
<dbReference type="PANTHER" id="PTHR43024:SF1">
    <property type="entry name" value="UDP-N-ACETYLMURAMOYL-TRIPEPTIDE--D-ALANYL-D-ALANINE LIGASE"/>
    <property type="match status" value="1"/>
</dbReference>
<keyword evidence="5 10" id="KW-0067">ATP-binding</keyword>
<dbReference type="Gene3D" id="3.40.1390.10">
    <property type="entry name" value="MurE/MurF, N-terminal domain"/>
    <property type="match status" value="1"/>
</dbReference>
<evidence type="ECO:0000256" key="6">
    <source>
        <dbReference type="ARBA" id="ARBA00022960"/>
    </source>
</evidence>
<comment type="catalytic activity">
    <reaction evidence="10 11">
        <text>D-alanyl-D-alanine + UDP-N-acetyl-alpha-D-muramoyl-L-alanyl-gamma-D-glutamyl-meso-2,6-diaminopimelate + ATP = UDP-N-acetyl-alpha-D-muramoyl-L-alanyl-gamma-D-glutamyl-meso-2,6-diaminopimeloyl-D-alanyl-D-alanine + ADP + phosphate + H(+)</text>
        <dbReference type="Rhea" id="RHEA:28374"/>
        <dbReference type="ChEBI" id="CHEBI:15378"/>
        <dbReference type="ChEBI" id="CHEBI:30616"/>
        <dbReference type="ChEBI" id="CHEBI:43474"/>
        <dbReference type="ChEBI" id="CHEBI:57822"/>
        <dbReference type="ChEBI" id="CHEBI:61386"/>
        <dbReference type="ChEBI" id="CHEBI:83905"/>
        <dbReference type="ChEBI" id="CHEBI:456216"/>
        <dbReference type="EC" id="6.3.2.10"/>
    </reaction>
</comment>
<evidence type="ECO:0000256" key="3">
    <source>
        <dbReference type="ARBA" id="ARBA00022618"/>
    </source>
</evidence>
<name>A3U7G8_CROAH</name>
<keyword evidence="1 10" id="KW-0963">Cytoplasm</keyword>
<dbReference type="InterPro" id="IPR051046">
    <property type="entry name" value="MurCDEF_CellWall_CoF430Synth"/>
</dbReference>
<evidence type="ECO:0000256" key="10">
    <source>
        <dbReference type="HAMAP-Rule" id="MF_02019"/>
    </source>
</evidence>
<dbReference type="AlphaFoldDB" id="A3U7G8"/>
<dbReference type="InterPro" id="IPR013221">
    <property type="entry name" value="Mur_ligase_cen"/>
</dbReference>
<dbReference type="GO" id="GO:0008360">
    <property type="term" value="P:regulation of cell shape"/>
    <property type="evidence" value="ECO:0007669"/>
    <property type="project" value="UniProtKB-KW"/>
</dbReference>
<dbReference type="EMBL" id="CP002046">
    <property type="protein sequence ID" value="EAP88185.1"/>
    <property type="molecule type" value="Genomic_DNA"/>
</dbReference>
<keyword evidence="2 10" id="KW-0436">Ligase</keyword>
<dbReference type="eggNOG" id="COG0770">
    <property type="taxonomic scope" value="Bacteria"/>
</dbReference>
<dbReference type="GO" id="GO:0008766">
    <property type="term" value="F:UDP-N-acetylmuramoylalanyl-D-glutamyl-2,6-diaminopimelate-D-alanyl-D-alanine ligase activity"/>
    <property type="evidence" value="ECO:0007669"/>
    <property type="project" value="RHEA"/>
</dbReference>
<keyword evidence="6 10" id="KW-0133">Cell shape</keyword>
<dbReference type="Pfam" id="PF01225">
    <property type="entry name" value="Mur_ligase"/>
    <property type="match status" value="1"/>
</dbReference>
<dbReference type="GO" id="GO:0051301">
    <property type="term" value="P:cell division"/>
    <property type="evidence" value="ECO:0007669"/>
    <property type="project" value="UniProtKB-KW"/>
</dbReference>
<evidence type="ECO:0000256" key="7">
    <source>
        <dbReference type="ARBA" id="ARBA00022984"/>
    </source>
</evidence>
<keyword evidence="8 10" id="KW-0131">Cell cycle</keyword>
<dbReference type="InterPro" id="IPR004101">
    <property type="entry name" value="Mur_ligase_C"/>
</dbReference>
<keyword evidence="4 10" id="KW-0547">Nucleotide-binding</keyword>
<evidence type="ECO:0000256" key="9">
    <source>
        <dbReference type="ARBA" id="ARBA00023316"/>
    </source>
</evidence>
<dbReference type="InterPro" id="IPR000713">
    <property type="entry name" value="Mur_ligase_N"/>
</dbReference>
<feature type="domain" description="Mur ligase N-terminal catalytic" evidence="12">
    <location>
        <begin position="11"/>
        <end position="80"/>
    </location>
</feature>
<evidence type="ECO:0000256" key="8">
    <source>
        <dbReference type="ARBA" id="ARBA00023306"/>
    </source>
</evidence>
<keyword evidence="3 10" id="KW-0132">Cell division</keyword>
<dbReference type="HOGENOM" id="CLU_031507_1_2_10"/>
<dbReference type="EC" id="6.3.2.10" evidence="10 11"/>
<dbReference type="HAMAP" id="MF_02019">
    <property type="entry name" value="MurF"/>
    <property type="match status" value="1"/>
</dbReference>
<dbReference type="SUPFAM" id="SSF53244">
    <property type="entry name" value="MurD-like peptide ligases, peptide-binding domain"/>
    <property type="match status" value="1"/>
</dbReference>
<evidence type="ECO:0000256" key="1">
    <source>
        <dbReference type="ARBA" id="ARBA00022490"/>
    </source>
</evidence>
<dbReference type="Pfam" id="PF08245">
    <property type="entry name" value="Mur_ligase_M"/>
    <property type="match status" value="1"/>
</dbReference>
<dbReference type="GO" id="GO:0005524">
    <property type="term" value="F:ATP binding"/>
    <property type="evidence" value="ECO:0007669"/>
    <property type="project" value="UniProtKB-UniRule"/>
</dbReference>
<feature type="binding site" evidence="10">
    <location>
        <begin position="94"/>
        <end position="100"/>
    </location>
    <ligand>
        <name>ATP</name>
        <dbReference type="ChEBI" id="CHEBI:30616"/>
    </ligand>
</feature>
<evidence type="ECO:0000256" key="5">
    <source>
        <dbReference type="ARBA" id="ARBA00022840"/>
    </source>
</evidence>
<dbReference type="OrthoDB" id="9801978at2"/>
<evidence type="ECO:0000259" key="12">
    <source>
        <dbReference type="Pfam" id="PF01225"/>
    </source>
</evidence>
<dbReference type="UniPathway" id="UPA00219"/>